<accession>X8CP93</accession>
<dbReference type="AlphaFoldDB" id="X8CP93"/>
<gene>
    <name evidence="2" type="ORF">I550_0991</name>
</gene>
<feature type="compositionally biased region" description="Polar residues" evidence="1">
    <location>
        <begin position="1"/>
        <end position="10"/>
    </location>
</feature>
<proteinExistence type="predicted"/>
<organism evidence="2 3">
    <name type="scientific">Mycobacterium intracellulare 1956</name>
    <dbReference type="NCBI Taxonomy" id="1299331"/>
    <lineage>
        <taxon>Bacteria</taxon>
        <taxon>Bacillati</taxon>
        <taxon>Actinomycetota</taxon>
        <taxon>Actinomycetes</taxon>
        <taxon>Mycobacteriales</taxon>
        <taxon>Mycobacteriaceae</taxon>
        <taxon>Mycobacterium</taxon>
        <taxon>Mycobacterium avium complex (MAC)</taxon>
    </lineage>
</organism>
<dbReference type="Proteomes" id="UP000020825">
    <property type="component" value="Unassembled WGS sequence"/>
</dbReference>
<comment type="caution">
    <text evidence="2">The sequence shown here is derived from an EMBL/GenBank/DDBJ whole genome shotgun (WGS) entry which is preliminary data.</text>
</comment>
<dbReference type="EMBL" id="JAOG01000001">
    <property type="protein sequence ID" value="EUA57859.1"/>
    <property type="molecule type" value="Genomic_DNA"/>
</dbReference>
<feature type="compositionally biased region" description="Pro residues" evidence="1">
    <location>
        <begin position="12"/>
        <end position="22"/>
    </location>
</feature>
<feature type="region of interest" description="Disordered" evidence="1">
    <location>
        <begin position="1"/>
        <end position="42"/>
    </location>
</feature>
<protein>
    <submittedName>
        <fullName evidence="2">Uncharacterized protein</fullName>
    </submittedName>
</protein>
<evidence type="ECO:0000313" key="2">
    <source>
        <dbReference type="EMBL" id="EUA57859.1"/>
    </source>
</evidence>
<sequence length="42" mass="4584">MLPRSLTGNAPDTPPQQCPPPDRLALPAVRAHRNRRTEAGPQ</sequence>
<evidence type="ECO:0000256" key="1">
    <source>
        <dbReference type="SAM" id="MobiDB-lite"/>
    </source>
</evidence>
<name>X8CP93_MYCIT</name>
<reference evidence="2 3" key="1">
    <citation type="submission" date="2013-12" db="EMBL/GenBank/DDBJ databases">
        <authorList>
            <person name="Zelazny A."/>
            <person name="Olivier K."/>
            <person name="Holland S."/>
            <person name="Lenaerts A."/>
            <person name="Ordway D."/>
            <person name="DeGroote M.A."/>
            <person name="Parker T."/>
            <person name="Sizemore C."/>
            <person name="Tallon L.J."/>
            <person name="Sadzewicz L.K."/>
            <person name="Sengamalay N."/>
            <person name="Fraser C.M."/>
            <person name="Hine E."/>
            <person name="Shefchek K.A."/>
            <person name="Das S.P."/>
            <person name="Tettelin H."/>
        </authorList>
    </citation>
    <scope>NUCLEOTIDE SEQUENCE [LARGE SCALE GENOMIC DNA]</scope>
    <source>
        <strain evidence="2 3">1956</strain>
    </source>
</reference>
<evidence type="ECO:0000313" key="3">
    <source>
        <dbReference type="Proteomes" id="UP000020825"/>
    </source>
</evidence>